<sequence>MGNIVTSTTAQSHTGQREPLPQWIQKIHMIQEYTTDKFGAISDGMYEASPNTVVRSRAGQFHTDGARWGRGFTSGKHVFTIVFPEELRGTEASVGVGMESASLHEKGRITLVGDNRYSWGIDLRTRRAVHKKKPMKRYPVTQEALPDIFYMYLNMDSGTLSFASDVGFYGTAFHGLRQCAQPLFPMVSATVEGAAITMTYNGSEMDPVTMQQVYGQQSTTVVVQ</sequence>
<dbReference type="SUPFAM" id="SSF49899">
    <property type="entry name" value="Concanavalin A-like lectins/glucanases"/>
    <property type="match status" value="1"/>
</dbReference>
<dbReference type="SMART" id="SM00449">
    <property type="entry name" value="SPRY"/>
    <property type="match status" value="1"/>
</dbReference>
<evidence type="ECO:0000313" key="3">
    <source>
        <dbReference type="EMBL" id="ESO96514.1"/>
    </source>
</evidence>
<dbReference type="OMA" id="LPDWFFM"/>
<feature type="compositionally biased region" description="Polar residues" evidence="1">
    <location>
        <begin position="1"/>
        <end position="14"/>
    </location>
</feature>
<dbReference type="PANTHER" id="PTHR12245">
    <property type="entry name" value="SPRY DOMAIN CONTAINING SOCS BOX PROTEIN"/>
    <property type="match status" value="1"/>
</dbReference>
<dbReference type="Gene3D" id="2.60.120.920">
    <property type="match status" value="1"/>
</dbReference>
<gene>
    <name evidence="3" type="ORF">LOTGIDRAFT_159930</name>
</gene>
<dbReference type="InterPro" id="IPR013320">
    <property type="entry name" value="ConA-like_dom_sf"/>
</dbReference>
<dbReference type="Proteomes" id="UP000030746">
    <property type="component" value="Unassembled WGS sequence"/>
</dbReference>
<keyword evidence="4" id="KW-1185">Reference proteome</keyword>
<name>V4C4N5_LOTGI</name>
<dbReference type="KEGG" id="lgi:LOTGIDRAFT_159930"/>
<dbReference type="InterPro" id="IPR003877">
    <property type="entry name" value="SPRY_dom"/>
</dbReference>
<dbReference type="GeneID" id="20238204"/>
<evidence type="ECO:0000313" key="4">
    <source>
        <dbReference type="Proteomes" id="UP000030746"/>
    </source>
</evidence>
<dbReference type="EMBL" id="KB201459">
    <property type="protein sequence ID" value="ESO96514.1"/>
    <property type="molecule type" value="Genomic_DNA"/>
</dbReference>
<organism evidence="3 4">
    <name type="scientific">Lottia gigantea</name>
    <name type="common">Giant owl limpet</name>
    <dbReference type="NCBI Taxonomy" id="225164"/>
    <lineage>
        <taxon>Eukaryota</taxon>
        <taxon>Metazoa</taxon>
        <taxon>Spiralia</taxon>
        <taxon>Lophotrochozoa</taxon>
        <taxon>Mollusca</taxon>
        <taxon>Gastropoda</taxon>
        <taxon>Patellogastropoda</taxon>
        <taxon>Lottioidea</taxon>
        <taxon>Lottiidae</taxon>
        <taxon>Lottia</taxon>
    </lineage>
</organism>
<protein>
    <recommendedName>
        <fullName evidence="2">B30.2/SPRY domain-containing protein</fullName>
    </recommendedName>
</protein>
<dbReference type="OrthoDB" id="6101731at2759"/>
<evidence type="ECO:0000256" key="1">
    <source>
        <dbReference type="SAM" id="MobiDB-lite"/>
    </source>
</evidence>
<feature type="domain" description="B30.2/SPRY" evidence="2">
    <location>
        <begin position="7"/>
        <end position="205"/>
    </location>
</feature>
<dbReference type="GO" id="GO:0019005">
    <property type="term" value="C:SCF ubiquitin ligase complex"/>
    <property type="evidence" value="ECO:0007669"/>
    <property type="project" value="TreeGrafter"/>
</dbReference>
<dbReference type="InterPro" id="IPR001870">
    <property type="entry name" value="B30.2/SPRY"/>
</dbReference>
<dbReference type="STRING" id="225164.V4C4N5"/>
<dbReference type="Pfam" id="PF00622">
    <property type="entry name" value="SPRY"/>
    <property type="match status" value="1"/>
</dbReference>
<dbReference type="PROSITE" id="PS50188">
    <property type="entry name" value="B302_SPRY"/>
    <property type="match status" value="1"/>
</dbReference>
<dbReference type="AlphaFoldDB" id="V4C4N5"/>
<accession>V4C4N5</accession>
<dbReference type="PANTHER" id="PTHR12245:SF11">
    <property type="entry name" value="PROTEIN GUSTAVUS"/>
    <property type="match status" value="1"/>
</dbReference>
<dbReference type="CTD" id="20238204"/>
<evidence type="ECO:0000259" key="2">
    <source>
        <dbReference type="PROSITE" id="PS50188"/>
    </source>
</evidence>
<dbReference type="InterPro" id="IPR050672">
    <property type="entry name" value="FBXO45-Fsn/SPSB_families"/>
</dbReference>
<dbReference type="HOGENOM" id="CLU_1236279_0_0_1"/>
<dbReference type="RefSeq" id="XP_009052867.1">
    <property type="nucleotide sequence ID" value="XM_009054619.1"/>
</dbReference>
<dbReference type="InterPro" id="IPR043136">
    <property type="entry name" value="B30.2/SPRY_sf"/>
</dbReference>
<feature type="region of interest" description="Disordered" evidence="1">
    <location>
        <begin position="1"/>
        <end position="20"/>
    </location>
</feature>
<dbReference type="GO" id="GO:0043161">
    <property type="term" value="P:proteasome-mediated ubiquitin-dependent protein catabolic process"/>
    <property type="evidence" value="ECO:0007669"/>
    <property type="project" value="TreeGrafter"/>
</dbReference>
<reference evidence="3 4" key="1">
    <citation type="journal article" date="2013" name="Nature">
        <title>Insights into bilaterian evolution from three spiralian genomes.</title>
        <authorList>
            <person name="Simakov O."/>
            <person name="Marletaz F."/>
            <person name="Cho S.J."/>
            <person name="Edsinger-Gonzales E."/>
            <person name="Havlak P."/>
            <person name="Hellsten U."/>
            <person name="Kuo D.H."/>
            <person name="Larsson T."/>
            <person name="Lv J."/>
            <person name="Arendt D."/>
            <person name="Savage R."/>
            <person name="Osoegawa K."/>
            <person name="de Jong P."/>
            <person name="Grimwood J."/>
            <person name="Chapman J.A."/>
            <person name="Shapiro H."/>
            <person name="Aerts A."/>
            <person name="Otillar R.P."/>
            <person name="Terry A.Y."/>
            <person name="Boore J.L."/>
            <person name="Grigoriev I.V."/>
            <person name="Lindberg D.R."/>
            <person name="Seaver E.C."/>
            <person name="Weisblat D.A."/>
            <person name="Putnam N.H."/>
            <person name="Rokhsar D.S."/>
        </authorList>
    </citation>
    <scope>NUCLEOTIDE SEQUENCE [LARGE SCALE GENOMIC DNA]</scope>
</reference>
<proteinExistence type="predicted"/>